<feature type="transmembrane region" description="Helical" evidence="1">
    <location>
        <begin position="146"/>
        <end position="166"/>
    </location>
</feature>
<feature type="transmembrane region" description="Helical" evidence="1">
    <location>
        <begin position="7"/>
        <end position="23"/>
    </location>
</feature>
<evidence type="ECO:0000256" key="1">
    <source>
        <dbReference type="SAM" id="Phobius"/>
    </source>
</evidence>
<feature type="transmembrane region" description="Helical" evidence="1">
    <location>
        <begin position="246"/>
        <end position="264"/>
    </location>
</feature>
<keyword evidence="1" id="KW-1133">Transmembrane helix</keyword>
<evidence type="ECO:0008006" key="4">
    <source>
        <dbReference type="Google" id="ProtNLM"/>
    </source>
</evidence>
<comment type="caution">
    <text evidence="2">The sequence shown here is derived from an EMBL/GenBank/DDBJ whole genome shotgun (WGS) entry which is preliminary data.</text>
</comment>
<evidence type="ECO:0000313" key="2">
    <source>
        <dbReference type="EMBL" id="GAA1856317.1"/>
    </source>
</evidence>
<dbReference type="RefSeq" id="WP_344100549.1">
    <property type="nucleotide sequence ID" value="NZ_BAAANL010000002.1"/>
</dbReference>
<protein>
    <recommendedName>
        <fullName evidence="4">EamA-like transporter family protein</fullName>
    </recommendedName>
</protein>
<feature type="transmembrane region" description="Helical" evidence="1">
    <location>
        <begin position="213"/>
        <end position="234"/>
    </location>
</feature>
<feature type="transmembrane region" description="Helical" evidence="1">
    <location>
        <begin position="29"/>
        <end position="47"/>
    </location>
</feature>
<feature type="transmembrane region" description="Helical" evidence="1">
    <location>
        <begin position="270"/>
        <end position="289"/>
    </location>
</feature>
<feature type="transmembrane region" description="Helical" evidence="1">
    <location>
        <begin position="173"/>
        <end position="193"/>
    </location>
</feature>
<proteinExistence type="predicted"/>
<feature type="transmembrane region" description="Helical" evidence="1">
    <location>
        <begin position="121"/>
        <end position="140"/>
    </location>
</feature>
<name>A0ABP4ZK82_9MICO</name>
<gene>
    <name evidence="2" type="ORF">GCM10009751_11860</name>
</gene>
<accession>A0ABP4ZK82</accession>
<organism evidence="2 3">
    <name type="scientific">Myceligenerans crystallogenes</name>
    <dbReference type="NCBI Taxonomy" id="316335"/>
    <lineage>
        <taxon>Bacteria</taxon>
        <taxon>Bacillati</taxon>
        <taxon>Actinomycetota</taxon>
        <taxon>Actinomycetes</taxon>
        <taxon>Micrococcales</taxon>
        <taxon>Promicromonosporaceae</taxon>
        <taxon>Myceligenerans</taxon>
    </lineage>
</organism>
<dbReference type="Proteomes" id="UP001501094">
    <property type="component" value="Unassembled WGS sequence"/>
</dbReference>
<keyword evidence="1" id="KW-0472">Membrane</keyword>
<feature type="transmembrane region" description="Helical" evidence="1">
    <location>
        <begin position="67"/>
        <end position="85"/>
    </location>
</feature>
<feature type="transmembrane region" description="Helical" evidence="1">
    <location>
        <begin position="91"/>
        <end position="114"/>
    </location>
</feature>
<reference evidence="3" key="1">
    <citation type="journal article" date="2019" name="Int. J. Syst. Evol. Microbiol.">
        <title>The Global Catalogue of Microorganisms (GCM) 10K type strain sequencing project: providing services to taxonomists for standard genome sequencing and annotation.</title>
        <authorList>
            <consortium name="The Broad Institute Genomics Platform"/>
            <consortium name="The Broad Institute Genome Sequencing Center for Infectious Disease"/>
            <person name="Wu L."/>
            <person name="Ma J."/>
        </authorList>
    </citation>
    <scope>NUCLEOTIDE SEQUENCE [LARGE SCALE GENOMIC DNA]</scope>
    <source>
        <strain evidence="3">JCM 14326</strain>
    </source>
</reference>
<keyword evidence="1" id="KW-0812">Transmembrane</keyword>
<keyword evidence="3" id="KW-1185">Reference proteome</keyword>
<evidence type="ECO:0000313" key="3">
    <source>
        <dbReference type="Proteomes" id="UP001501094"/>
    </source>
</evidence>
<dbReference type="EMBL" id="BAAANL010000002">
    <property type="protein sequence ID" value="GAA1856317.1"/>
    <property type="molecule type" value="Genomic_DNA"/>
</dbReference>
<sequence>MRAAGDLVRSVLGVGMIVAPGAAAATSGWVTAATAAAIGSAALIFRFAPFGGRAVSGVGELPAPHRWIYAAGFTGGGAFMLSAAVELSRAAAVPTGALGAALAAAGILVCVGGLPGRLPDVRLAATAVVAAGLAWFPATGQVLTDGVTPVTALAAGLLMCVGWERLARQRVPVAGLVLAAGVVIAVWLVLVLVGGSRAITGFGEAGVGFPETLVGVAAAVLLVTYAATNARAVAGFAGAGSTGARATWGRVAVLVAMGAAAAAVPAEGRWWLLSLPGAAIVILYTGFLLDGVRGK</sequence>